<sequence length="1026" mass="107817">MERWQRAHPDWPADLPVALSAPGPKGQVIHDANRAAAQGGVRRGALVTASTALCPGLRIDEARPAEDAAALARLVHWARRWGPLSAPDGAAGMVIDTTGVAHLFGGEAAMLADIQGRFASAGLTARVAVAPGWGAAWALARFGPERAVCHDLADLDPLPVEALRLSAETCLLLGRLGLKTVAALAAIPRLSLMRRFNRAPREDDPLIRLDQLRGALAEPVGAPEPPPLFQAVARLAEPVMDPRDWLPGLTAEVCAAMAARDQGCRRLRLSVFRVDGERRDVVARCAAPSREAAHLLRLWGDRLDRLDPGYGFDLITLTALATEPLEPAQPRLDAEGPDHALELARLVDRLTARFGPGPISCPVARESHIPERAEGPGGVLEVGGGAGAGRGRKTGVVARTPRCVDGAPRLVAQNGRVGEAQAVTGGGVEKVPSDTARETRGRAKREEGCELLRDRPSPTIVRGGQAEAGLGQWPTALGGIGAALRVVPSGAQPVSSDTTRETAGQAKGEEGCEPIRDGASQAMVRGGQAEVTIARWLAAQEVTLRAAQPVPGKAQLVSSDAVRQSESHTKGEEGCEAVRSFPFQVMARGGQAEARLALGRAVQGLTAGVVQPLPGKAQQVSSDAARQAESRANGEEANQAIRDGAFQVIVREGQAEVRLAKGPAEQRVTAGAVQPVPSKAQRASSHAVREAGGQAKEEGANGAIRRFPFQLIGRDGQAEVRLVQGPAAQGVTVDVVQPFPGTAQKVSSDTAPEAESPAKGEEASEAFRDGSSPVIAGRGQADVRVVHASAARSERFLVCSPARPSGLRSVPRPKVESDGAPSPACKNTPCPPGPRQATSPGAVRGAPQTDPCPASRAEGNPSPEPALPTGRSSDPAADPASPLRSVTRAPAPARPDPSPARPAPTLAAVAPPLIPAAASPPLSAPPLLSPRPIRLFDPPEEIRVLYAVPDGPPAQFVWRRQILRAARFAGPERIAPEWWRDRPGVRLRDYFRIEDEHGRRLWIFREGMAGDGRGGAPRWFLHGVFA</sequence>
<feature type="region of interest" description="Disordered" evidence="2">
    <location>
        <begin position="370"/>
        <end position="393"/>
    </location>
</feature>
<evidence type="ECO:0000256" key="1">
    <source>
        <dbReference type="ARBA" id="ARBA00022763"/>
    </source>
</evidence>
<evidence type="ECO:0000313" key="4">
    <source>
        <dbReference type="EMBL" id="SDW74718.1"/>
    </source>
</evidence>
<protein>
    <submittedName>
        <fullName evidence="4">Nucleotidyltransferase/DNA polymerase involved in DNA repair</fullName>
    </submittedName>
</protein>
<proteinExistence type="predicted"/>
<evidence type="ECO:0000256" key="2">
    <source>
        <dbReference type="SAM" id="MobiDB-lite"/>
    </source>
</evidence>
<feature type="region of interest" description="Disordered" evidence="2">
    <location>
        <begin position="490"/>
        <end position="514"/>
    </location>
</feature>
<feature type="compositionally biased region" description="Basic and acidic residues" evidence="2">
    <location>
        <begin position="431"/>
        <end position="446"/>
    </location>
</feature>
<keyword evidence="5" id="KW-1185">Reference proteome</keyword>
<feature type="region of interest" description="Disordered" evidence="2">
    <location>
        <begin position="616"/>
        <end position="636"/>
    </location>
</feature>
<dbReference type="STRING" id="1545044.SAMN05444276_10217"/>
<organism evidence="4 5">
    <name type="scientific">Paracoccus sanguinis</name>
    <dbReference type="NCBI Taxonomy" id="1545044"/>
    <lineage>
        <taxon>Bacteria</taxon>
        <taxon>Pseudomonadati</taxon>
        <taxon>Pseudomonadota</taxon>
        <taxon>Alphaproteobacteria</taxon>
        <taxon>Rhodobacterales</taxon>
        <taxon>Paracoccaceae</taxon>
        <taxon>Paracoccus</taxon>
    </lineage>
</organism>
<feature type="domain" description="UmuC" evidence="3">
    <location>
        <begin position="8"/>
        <end position="137"/>
    </location>
</feature>
<accession>A0A1H2W280</accession>
<dbReference type="PANTHER" id="PTHR35369">
    <property type="entry name" value="BLR3025 PROTEIN-RELATED"/>
    <property type="match status" value="1"/>
</dbReference>
<keyword evidence="1" id="KW-0227">DNA damage</keyword>
<evidence type="ECO:0000313" key="5">
    <source>
        <dbReference type="Proteomes" id="UP000182944"/>
    </source>
</evidence>
<feature type="region of interest" description="Disordered" evidence="2">
    <location>
        <begin position="802"/>
        <end position="906"/>
    </location>
</feature>
<dbReference type="SUPFAM" id="SSF56672">
    <property type="entry name" value="DNA/RNA polymerases"/>
    <property type="match status" value="1"/>
</dbReference>
<name>A0A1H2W280_9RHOB</name>
<dbReference type="InterPro" id="IPR001126">
    <property type="entry name" value="UmuC"/>
</dbReference>
<dbReference type="EMBL" id="FNNA01000002">
    <property type="protein sequence ID" value="SDW74718.1"/>
    <property type="molecule type" value="Genomic_DNA"/>
</dbReference>
<dbReference type="Proteomes" id="UP000182944">
    <property type="component" value="Unassembled WGS sequence"/>
</dbReference>
<feature type="compositionally biased region" description="Gly residues" evidence="2">
    <location>
        <begin position="375"/>
        <end position="389"/>
    </location>
</feature>
<gene>
    <name evidence="4" type="ORF">SAMN05444276_10217</name>
</gene>
<dbReference type="InterPro" id="IPR050356">
    <property type="entry name" value="SulA_CellDiv_inhibitor"/>
</dbReference>
<dbReference type="PANTHER" id="PTHR35369:SF2">
    <property type="entry name" value="BLR3025 PROTEIN"/>
    <property type="match status" value="1"/>
</dbReference>
<dbReference type="AlphaFoldDB" id="A0A1H2W280"/>
<dbReference type="GO" id="GO:0006281">
    <property type="term" value="P:DNA repair"/>
    <property type="evidence" value="ECO:0007669"/>
    <property type="project" value="InterPro"/>
</dbReference>
<evidence type="ECO:0000259" key="3">
    <source>
        <dbReference type="Pfam" id="PF00817"/>
    </source>
</evidence>
<dbReference type="CDD" id="cd03468">
    <property type="entry name" value="PolY_like"/>
    <property type="match status" value="1"/>
</dbReference>
<dbReference type="GO" id="GO:0016740">
    <property type="term" value="F:transferase activity"/>
    <property type="evidence" value="ECO:0007669"/>
    <property type="project" value="UniProtKB-KW"/>
</dbReference>
<dbReference type="Pfam" id="PF00817">
    <property type="entry name" value="IMS"/>
    <property type="match status" value="1"/>
</dbReference>
<keyword evidence="4" id="KW-0808">Transferase</keyword>
<dbReference type="InterPro" id="IPR043502">
    <property type="entry name" value="DNA/RNA_pol_sf"/>
</dbReference>
<feature type="compositionally biased region" description="Pro residues" evidence="2">
    <location>
        <begin position="892"/>
        <end position="902"/>
    </location>
</feature>
<feature type="compositionally biased region" description="Basic and acidic residues" evidence="2">
    <location>
        <begin position="756"/>
        <end position="768"/>
    </location>
</feature>
<feature type="region of interest" description="Disordered" evidence="2">
    <location>
        <begin position="742"/>
        <end position="775"/>
    </location>
</feature>
<feature type="region of interest" description="Disordered" evidence="2">
    <location>
        <begin position="426"/>
        <end position="446"/>
    </location>
</feature>
<reference evidence="5" key="1">
    <citation type="submission" date="2016-10" db="EMBL/GenBank/DDBJ databases">
        <authorList>
            <person name="Varghese N."/>
            <person name="Submissions S."/>
        </authorList>
    </citation>
    <scope>NUCLEOTIDE SEQUENCE [LARGE SCALE GENOMIC DNA]</scope>
    <source>
        <strain evidence="5">DSM 29303</strain>
    </source>
</reference>